<dbReference type="Proteomes" id="UP000073492">
    <property type="component" value="Unassembled WGS sequence"/>
</dbReference>
<gene>
    <name evidence="2" type="ORF">AC579_5696</name>
</gene>
<evidence type="ECO:0000313" key="3">
    <source>
        <dbReference type="Proteomes" id="UP000073492"/>
    </source>
</evidence>
<proteinExistence type="predicted"/>
<protein>
    <submittedName>
        <fullName evidence="2">Uncharacterized protein</fullName>
    </submittedName>
</protein>
<keyword evidence="1" id="KW-0812">Transmembrane</keyword>
<comment type="caution">
    <text evidence="2">The sequence shown here is derived from an EMBL/GenBank/DDBJ whole genome shotgun (WGS) entry which is preliminary data.</text>
</comment>
<organism evidence="2 3">
    <name type="scientific">Pseudocercospora musae</name>
    <dbReference type="NCBI Taxonomy" id="113226"/>
    <lineage>
        <taxon>Eukaryota</taxon>
        <taxon>Fungi</taxon>
        <taxon>Dikarya</taxon>
        <taxon>Ascomycota</taxon>
        <taxon>Pezizomycotina</taxon>
        <taxon>Dothideomycetes</taxon>
        <taxon>Dothideomycetidae</taxon>
        <taxon>Mycosphaerellales</taxon>
        <taxon>Mycosphaerellaceae</taxon>
        <taxon>Pseudocercospora</taxon>
    </lineage>
</organism>
<dbReference type="OrthoDB" id="10446052at2759"/>
<keyword evidence="3" id="KW-1185">Reference proteome</keyword>
<dbReference type="AlphaFoldDB" id="A0A139IRU1"/>
<reference evidence="2 3" key="1">
    <citation type="submission" date="2015-07" db="EMBL/GenBank/DDBJ databases">
        <title>Comparative genomics of the Sigatoka disease complex on banana suggests a link between parallel evolutionary changes in Pseudocercospora fijiensis and Pseudocercospora eumusae and increased virulence on the banana host.</title>
        <authorList>
            <person name="Chang T.-C."/>
            <person name="Salvucci A."/>
            <person name="Crous P.W."/>
            <person name="Stergiopoulos I."/>
        </authorList>
    </citation>
    <scope>NUCLEOTIDE SEQUENCE [LARGE SCALE GENOMIC DNA]</scope>
    <source>
        <strain evidence="2 3">CBS 116634</strain>
    </source>
</reference>
<feature type="transmembrane region" description="Helical" evidence="1">
    <location>
        <begin position="125"/>
        <end position="147"/>
    </location>
</feature>
<sequence>MADSADAHQEPDVTAEEWPECALSQSGSTCNACFPYDSGGSPVQFRMPDYSSRSDVDDGSSLRSAHADEWLHYYGTMESGSSNPEAGGRAARFSMYQIGSLARFSITQFPRFSIFYQRDYRRLDILLAVLGFVLVGTLFSALLVRIAPSNGGGGGGGGGHGFP</sequence>
<name>A0A139IRU1_9PEZI</name>
<dbReference type="EMBL" id="LFZO01000020">
    <property type="protein sequence ID" value="KXT17481.1"/>
    <property type="molecule type" value="Genomic_DNA"/>
</dbReference>
<keyword evidence="1" id="KW-0472">Membrane</keyword>
<evidence type="ECO:0000256" key="1">
    <source>
        <dbReference type="SAM" id="Phobius"/>
    </source>
</evidence>
<evidence type="ECO:0000313" key="2">
    <source>
        <dbReference type="EMBL" id="KXT17481.1"/>
    </source>
</evidence>
<keyword evidence="1" id="KW-1133">Transmembrane helix</keyword>
<accession>A0A139IRU1</accession>